<organism evidence="2 3">
    <name type="scientific">Streptomyces changanensis</name>
    <dbReference type="NCBI Taxonomy" id="2964669"/>
    <lineage>
        <taxon>Bacteria</taxon>
        <taxon>Bacillati</taxon>
        <taxon>Actinomycetota</taxon>
        <taxon>Actinomycetes</taxon>
        <taxon>Kitasatosporales</taxon>
        <taxon>Streptomycetaceae</taxon>
        <taxon>Streptomyces</taxon>
    </lineage>
</organism>
<name>A0ABY5NFA0_9ACTN</name>
<evidence type="ECO:0000313" key="2">
    <source>
        <dbReference type="EMBL" id="UUS34669.1"/>
    </source>
</evidence>
<gene>
    <name evidence="2" type="ORF">NRO40_02285</name>
</gene>
<evidence type="ECO:0000259" key="1">
    <source>
        <dbReference type="Pfam" id="PF00652"/>
    </source>
</evidence>
<dbReference type="Pfam" id="PF00652">
    <property type="entry name" value="Ricin_B_lectin"/>
    <property type="match status" value="1"/>
</dbReference>
<dbReference type="SUPFAM" id="SSF50370">
    <property type="entry name" value="Ricin B-like lectins"/>
    <property type="match status" value="1"/>
</dbReference>
<reference evidence="2" key="1">
    <citation type="submission" date="2022-08" db="EMBL/GenBank/DDBJ databases">
        <title>Streptomyces changanensis sp. nov., an actinomycete isolated from soil.</title>
        <authorList>
            <person name="Wu H."/>
            <person name="Han L."/>
        </authorList>
    </citation>
    <scope>NUCLEOTIDE SEQUENCE</scope>
    <source>
        <strain evidence="2">HL-66</strain>
    </source>
</reference>
<dbReference type="EMBL" id="CP102332">
    <property type="protein sequence ID" value="UUS34669.1"/>
    <property type="molecule type" value="Genomic_DNA"/>
</dbReference>
<evidence type="ECO:0000313" key="3">
    <source>
        <dbReference type="Proteomes" id="UP001060150"/>
    </source>
</evidence>
<feature type="domain" description="Ricin B lectin" evidence="1">
    <location>
        <begin position="1"/>
        <end position="57"/>
    </location>
</feature>
<keyword evidence="3" id="KW-1185">Reference proteome</keyword>
<accession>A0ABY5NFA0</accession>
<dbReference type="Gene3D" id="2.80.10.50">
    <property type="match status" value="1"/>
</dbReference>
<dbReference type="Proteomes" id="UP001060150">
    <property type="component" value="Chromosome"/>
</dbReference>
<sequence length="61" mass="6661">MYTCNRTGAQHWSYDAATHDLVVTAADKCPDVKDRSAADGARTRIRSCTGGAHRKWILASP</sequence>
<dbReference type="PROSITE" id="PS50231">
    <property type="entry name" value="RICIN_B_LECTIN"/>
    <property type="match status" value="1"/>
</dbReference>
<dbReference type="InterPro" id="IPR000772">
    <property type="entry name" value="Ricin_B_lectin"/>
</dbReference>
<proteinExistence type="predicted"/>
<protein>
    <recommendedName>
        <fullName evidence="1">Ricin B lectin domain-containing protein</fullName>
    </recommendedName>
</protein>
<dbReference type="InterPro" id="IPR035992">
    <property type="entry name" value="Ricin_B-like_lectins"/>
</dbReference>